<organism evidence="1 2">
    <name type="scientific">Nostocoides vanveenii</name>
    <dbReference type="NCBI Taxonomy" id="330835"/>
    <lineage>
        <taxon>Bacteria</taxon>
        <taxon>Bacillati</taxon>
        <taxon>Actinomycetota</taxon>
        <taxon>Actinomycetes</taxon>
        <taxon>Micrococcales</taxon>
        <taxon>Intrasporangiaceae</taxon>
        <taxon>Nostocoides</taxon>
    </lineage>
</organism>
<gene>
    <name evidence="1" type="ORF">GCM10009810_23340</name>
</gene>
<evidence type="ECO:0000313" key="1">
    <source>
        <dbReference type="EMBL" id="GAA1763466.1"/>
    </source>
</evidence>
<proteinExistence type="predicted"/>
<evidence type="ECO:0000313" key="2">
    <source>
        <dbReference type="Proteomes" id="UP001501475"/>
    </source>
</evidence>
<comment type="caution">
    <text evidence="1">The sequence shown here is derived from an EMBL/GenBank/DDBJ whole genome shotgun (WGS) entry which is preliminary data.</text>
</comment>
<accession>A0ABN2KQX9</accession>
<dbReference type="Proteomes" id="UP001501475">
    <property type="component" value="Unassembled WGS sequence"/>
</dbReference>
<keyword evidence="2" id="KW-1185">Reference proteome</keyword>
<dbReference type="EMBL" id="BAAAPN010000052">
    <property type="protein sequence ID" value="GAA1763466.1"/>
    <property type="molecule type" value="Genomic_DNA"/>
</dbReference>
<name>A0ABN2KQX9_9MICO</name>
<reference evidence="1 2" key="1">
    <citation type="journal article" date="2019" name="Int. J. Syst. Evol. Microbiol.">
        <title>The Global Catalogue of Microorganisms (GCM) 10K type strain sequencing project: providing services to taxonomists for standard genome sequencing and annotation.</title>
        <authorList>
            <consortium name="The Broad Institute Genomics Platform"/>
            <consortium name="The Broad Institute Genome Sequencing Center for Infectious Disease"/>
            <person name="Wu L."/>
            <person name="Ma J."/>
        </authorList>
    </citation>
    <scope>NUCLEOTIDE SEQUENCE [LARGE SCALE GENOMIC DNA]</scope>
    <source>
        <strain evidence="1 2">JCM 15591</strain>
    </source>
</reference>
<sequence>MKAGAALPVAARGWAPAHGTQICPDCLAETGAWQTSWRLLVITACRRDSCLLVSRCPSCKRPFRDQRHSHLRRVGAATLCGNPLGAGPTRQCQHDLTTIPTAKATDEILATQARIDTALTGRSVTALGQPVGGAAYLADLRHLTTLLLHLATQPGGEQLADWAGDLRPEARRRTGDRGPRWGMRPPDPPVLRASALSTADSVLAAPDVNTAAAMLTPWTELAPPTNDGPLGWLADRTVMTPTLSRLVLSARAPHRRLSHHLDTHPTRGARMPINLVAVPQVIPHQQYADHLVGAFDNGEEVVRQFASLCLARLHPDITSWAAAAQALGMPSLMGTRCARACSATRLVTTQAWEDRIRAAMNDVRPRNYRATEAKIEHRLHLTSRWFQEWVRHYRPGTHYTSVSHALTWQWVHVAHAHLDLSPAWQGHRTSAKERARYRQFEASLDERQRSNLAYALHKRA</sequence>
<protein>
    <submittedName>
        <fullName evidence="1">Uncharacterized protein</fullName>
    </submittedName>
</protein>